<dbReference type="InterPro" id="IPR013805">
    <property type="entry name" value="GrpE_CC"/>
</dbReference>
<proteinExistence type="inferred from homology"/>
<keyword evidence="15" id="KW-1185">Reference proteome</keyword>
<gene>
    <name evidence="10 14" type="primary">grpE</name>
    <name evidence="14" type="ORF">GH975_01905</name>
</gene>
<dbReference type="PANTHER" id="PTHR21237:SF23">
    <property type="entry name" value="GRPE PROTEIN HOMOLOG, MITOCHONDRIAL"/>
    <property type="match status" value="1"/>
</dbReference>
<evidence type="ECO:0000256" key="3">
    <source>
        <dbReference type="ARBA" id="ARBA00011738"/>
    </source>
</evidence>
<evidence type="ECO:0000256" key="5">
    <source>
        <dbReference type="ARBA" id="ARBA00023016"/>
    </source>
</evidence>
<dbReference type="OrthoDB" id="9789811at2"/>
<dbReference type="NCBIfam" id="NF010748">
    <property type="entry name" value="PRK14150.1"/>
    <property type="match status" value="1"/>
</dbReference>
<accession>A0A5Q2Q920</accession>
<dbReference type="GO" id="GO:0051082">
    <property type="term" value="F:unfolded protein binding"/>
    <property type="evidence" value="ECO:0007669"/>
    <property type="project" value="TreeGrafter"/>
</dbReference>
<dbReference type="Pfam" id="PF01025">
    <property type="entry name" value="GrpE"/>
    <property type="match status" value="1"/>
</dbReference>
<dbReference type="PRINTS" id="PR00773">
    <property type="entry name" value="GRPEPROTEIN"/>
</dbReference>
<evidence type="ECO:0000256" key="10">
    <source>
        <dbReference type="HAMAP-Rule" id="MF_01151"/>
    </source>
</evidence>
<dbReference type="GO" id="GO:0051087">
    <property type="term" value="F:protein-folding chaperone binding"/>
    <property type="evidence" value="ECO:0007669"/>
    <property type="project" value="InterPro"/>
</dbReference>
<evidence type="ECO:0000256" key="1">
    <source>
        <dbReference type="ARBA" id="ARBA00004496"/>
    </source>
</evidence>
<sequence length="189" mass="20454">MSDEHAPEPNDIDQNAEQAGEPPENADDAGDTGDTQALLEQIQQLKDTQLRLAAESQNVRRRAEADVEKARKFGAEKLVREMLPVADSFERALEAARVMEGFDSAMLEGIEATFELYTQALAKNGLTPINPVDELFDPARHQAISMVPAPVPANTVVDVVQTGYALNDRVLRAAMVVVSQGAPSVDDSV</sequence>
<dbReference type="PROSITE" id="PS01071">
    <property type="entry name" value="GRPE"/>
    <property type="match status" value="1"/>
</dbReference>
<dbReference type="Gene3D" id="3.90.20.20">
    <property type="match status" value="1"/>
</dbReference>
<feature type="region of interest" description="Disordered" evidence="13">
    <location>
        <begin position="1"/>
        <end position="36"/>
    </location>
</feature>
<protein>
    <recommendedName>
        <fullName evidence="8 10">Protein GrpE</fullName>
    </recommendedName>
    <alternativeName>
        <fullName evidence="9 10">HSP-70 cofactor</fullName>
    </alternativeName>
</protein>
<evidence type="ECO:0000256" key="8">
    <source>
        <dbReference type="ARBA" id="ARBA00072274"/>
    </source>
</evidence>
<dbReference type="Proteomes" id="UP000388235">
    <property type="component" value="Chromosome"/>
</dbReference>
<name>A0A5Q2Q920_9GAMM</name>
<dbReference type="EMBL" id="CP045871">
    <property type="protein sequence ID" value="QGG79384.1"/>
    <property type="molecule type" value="Genomic_DNA"/>
</dbReference>
<dbReference type="KEGG" id="llp:GH975_01905"/>
<dbReference type="InterPro" id="IPR009012">
    <property type="entry name" value="GrpE_head"/>
</dbReference>
<keyword evidence="5 10" id="KW-0346">Stress response</keyword>
<dbReference type="FunFam" id="2.30.22.10:FF:000001">
    <property type="entry name" value="Protein GrpE"/>
    <property type="match status" value="1"/>
</dbReference>
<evidence type="ECO:0000256" key="7">
    <source>
        <dbReference type="ARBA" id="ARBA00053401"/>
    </source>
</evidence>
<keyword evidence="4 10" id="KW-0963">Cytoplasm</keyword>
<evidence type="ECO:0000256" key="2">
    <source>
        <dbReference type="ARBA" id="ARBA00009054"/>
    </source>
</evidence>
<dbReference type="Gene3D" id="2.30.22.10">
    <property type="entry name" value="Head domain of nucleotide exchange factor GrpE"/>
    <property type="match status" value="1"/>
</dbReference>
<evidence type="ECO:0000256" key="12">
    <source>
        <dbReference type="RuleBase" id="RU004478"/>
    </source>
</evidence>
<dbReference type="SUPFAM" id="SSF51064">
    <property type="entry name" value="Head domain of nucleotide exchange factor GrpE"/>
    <property type="match status" value="1"/>
</dbReference>
<comment type="similarity">
    <text evidence="2 10 12">Belongs to the GrpE family.</text>
</comment>
<dbReference type="GO" id="GO:0005737">
    <property type="term" value="C:cytoplasm"/>
    <property type="evidence" value="ECO:0007669"/>
    <property type="project" value="UniProtKB-SubCell"/>
</dbReference>
<dbReference type="CDD" id="cd00446">
    <property type="entry name" value="GrpE"/>
    <property type="match status" value="1"/>
</dbReference>
<dbReference type="AlphaFoldDB" id="A0A5Q2Q920"/>
<evidence type="ECO:0000313" key="14">
    <source>
        <dbReference type="EMBL" id="QGG79384.1"/>
    </source>
</evidence>
<evidence type="ECO:0000256" key="11">
    <source>
        <dbReference type="RuleBase" id="RU000639"/>
    </source>
</evidence>
<evidence type="ECO:0000313" key="15">
    <source>
        <dbReference type="Proteomes" id="UP000388235"/>
    </source>
</evidence>
<dbReference type="InterPro" id="IPR000740">
    <property type="entry name" value="GrpE"/>
</dbReference>
<evidence type="ECO:0000256" key="13">
    <source>
        <dbReference type="SAM" id="MobiDB-lite"/>
    </source>
</evidence>
<dbReference type="SUPFAM" id="SSF58014">
    <property type="entry name" value="Coiled-coil domain of nucleotide exchange factor GrpE"/>
    <property type="match status" value="1"/>
</dbReference>
<dbReference type="HAMAP" id="MF_01151">
    <property type="entry name" value="GrpE"/>
    <property type="match status" value="1"/>
</dbReference>
<dbReference type="GO" id="GO:0000774">
    <property type="term" value="F:adenyl-nucleotide exchange factor activity"/>
    <property type="evidence" value="ECO:0007669"/>
    <property type="project" value="InterPro"/>
</dbReference>
<comment type="subunit">
    <text evidence="3 10">Homodimer.</text>
</comment>
<evidence type="ECO:0000256" key="9">
    <source>
        <dbReference type="ARBA" id="ARBA00076414"/>
    </source>
</evidence>
<dbReference type="RefSeq" id="WP_153712888.1">
    <property type="nucleotide sequence ID" value="NZ_CP045871.1"/>
</dbReference>
<dbReference type="GO" id="GO:0042803">
    <property type="term" value="F:protein homodimerization activity"/>
    <property type="evidence" value="ECO:0007669"/>
    <property type="project" value="InterPro"/>
</dbReference>
<comment type="subcellular location">
    <subcellularLocation>
        <location evidence="1 10">Cytoplasm</location>
    </subcellularLocation>
</comment>
<evidence type="ECO:0000256" key="6">
    <source>
        <dbReference type="ARBA" id="ARBA00023186"/>
    </source>
</evidence>
<keyword evidence="6 10" id="KW-0143">Chaperone</keyword>
<dbReference type="GO" id="GO:0006457">
    <property type="term" value="P:protein folding"/>
    <property type="evidence" value="ECO:0007669"/>
    <property type="project" value="InterPro"/>
</dbReference>
<comment type="function">
    <text evidence="7 10 11">Participates actively in the response to hyperosmotic and heat shock by preventing the aggregation of stress-denatured proteins, in association with DnaK and GrpE. It is the nucleotide exchange factor for DnaK and may function as a thermosensor. Unfolded proteins bind initially to DnaJ; upon interaction with the DnaJ-bound protein, DnaK hydrolyzes its bound ATP, resulting in the formation of a stable complex. GrpE releases ADP from DnaK; ATP binding to DnaK triggers the release of the substrate protein, thus completing the reaction cycle. Several rounds of ATP-dependent interactions between DnaJ, DnaK and GrpE are required for fully efficient folding.</text>
</comment>
<organism evidence="14 15">
    <name type="scientific">Litorivicinus lipolyticus</name>
    <dbReference type="NCBI Taxonomy" id="418701"/>
    <lineage>
        <taxon>Bacteria</taxon>
        <taxon>Pseudomonadati</taxon>
        <taxon>Pseudomonadota</taxon>
        <taxon>Gammaproteobacteria</taxon>
        <taxon>Oceanospirillales</taxon>
        <taxon>Litorivicinaceae</taxon>
        <taxon>Litorivicinus</taxon>
    </lineage>
</organism>
<evidence type="ECO:0000256" key="4">
    <source>
        <dbReference type="ARBA" id="ARBA00022490"/>
    </source>
</evidence>
<reference evidence="14 15" key="1">
    <citation type="submission" date="2019-11" db="EMBL/GenBank/DDBJ databases">
        <authorList>
            <person name="Khan S.A."/>
            <person name="Jeon C.O."/>
            <person name="Chun B.H."/>
        </authorList>
    </citation>
    <scope>NUCLEOTIDE SEQUENCE [LARGE SCALE GENOMIC DNA]</scope>
    <source>
        <strain evidence="14 15">IMCC 1097</strain>
    </source>
</reference>
<dbReference type="PANTHER" id="PTHR21237">
    <property type="entry name" value="GRPE PROTEIN"/>
    <property type="match status" value="1"/>
</dbReference>